<proteinExistence type="predicted"/>
<accession>A0A846QMA0</accession>
<dbReference type="Proteomes" id="UP000580856">
    <property type="component" value="Unassembled WGS sequence"/>
</dbReference>
<dbReference type="AlphaFoldDB" id="A0A846QMA0"/>
<evidence type="ECO:0000313" key="2">
    <source>
        <dbReference type="Proteomes" id="UP000580856"/>
    </source>
</evidence>
<keyword evidence="2" id="KW-1185">Reference proteome</keyword>
<gene>
    <name evidence="1" type="ORF">GGQ74_001222</name>
</gene>
<evidence type="ECO:0000313" key="1">
    <source>
        <dbReference type="EMBL" id="NJB67582.1"/>
    </source>
</evidence>
<organism evidence="1 2">
    <name type="scientific">Desulfobaculum xiamenense</name>
    <dbReference type="NCBI Taxonomy" id="995050"/>
    <lineage>
        <taxon>Bacteria</taxon>
        <taxon>Pseudomonadati</taxon>
        <taxon>Thermodesulfobacteriota</taxon>
        <taxon>Desulfovibrionia</taxon>
        <taxon>Desulfovibrionales</taxon>
        <taxon>Desulfovibrionaceae</taxon>
        <taxon>Desulfobaculum</taxon>
    </lineage>
</organism>
<name>A0A846QMA0_9BACT</name>
<dbReference type="RefSeq" id="WP_167940627.1">
    <property type="nucleotide sequence ID" value="NZ_JAATJA010000001.1"/>
</dbReference>
<reference evidence="1 2" key="1">
    <citation type="submission" date="2020-03" db="EMBL/GenBank/DDBJ databases">
        <title>Genomic Encyclopedia of Type Strains, Phase IV (KMG-IV): sequencing the most valuable type-strain genomes for metagenomic binning, comparative biology and taxonomic classification.</title>
        <authorList>
            <person name="Goeker M."/>
        </authorList>
    </citation>
    <scope>NUCLEOTIDE SEQUENCE [LARGE SCALE GENOMIC DNA]</scope>
    <source>
        <strain evidence="1 2">DSM 24233</strain>
    </source>
</reference>
<dbReference type="EMBL" id="JAATJA010000001">
    <property type="protein sequence ID" value="NJB67582.1"/>
    <property type="molecule type" value="Genomic_DNA"/>
</dbReference>
<comment type="caution">
    <text evidence="1">The sequence shown here is derived from an EMBL/GenBank/DDBJ whole genome shotgun (WGS) entry which is preliminary data.</text>
</comment>
<protein>
    <submittedName>
        <fullName evidence="1">Uncharacterized protein</fullName>
    </submittedName>
</protein>
<sequence>MKHRKCCRCRHELGEWDIYVNGPRGPVCGDCIVEEGLSVCRPEDKRRNVVWLTRKPVPIDEALQGWGK</sequence>